<comment type="subcellular location">
    <subcellularLocation>
        <location evidence="1">Cell membrane</location>
        <topology evidence="1">Multi-pass membrane protein</topology>
    </subcellularLocation>
</comment>
<dbReference type="KEGG" id="boz:DBV39_16155"/>
<feature type="transmembrane region" description="Helical" evidence="10">
    <location>
        <begin position="392"/>
        <end position="414"/>
    </location>
</feature>
<feature type="transmembrane region" description="Helical" evidence="10">
    <location>
        <begin position="34"/>
        <end position="58"/>
    </location>
</feature>
<feature type="transmembrane region" description="Helical" evidence="10">
    <location>
        <begin position="154"/>
        <end position="170"/>
    </location>
</feature>
<evidence type="ECO:0008006" key="13">
    <source>
        <dbReference type="Google" id="ProtNLM"/>
    </source>
</evidence>
<proteinExistence type="inferred from homology"/>
<feature type="transmembrane region" description="Helical" evidence="10">
    <location>
        <begin position="176"/>
        <end position="195"/>
    </location>
</feature>
<comment type="function">
    <text evidence="8">Involved in peptidoglycan biosynthesis. Transports lipid-linked peptidoglycan precursors from the inner to the outer leaflet of the cytoplasmic membrane.</text>
</comment>
<dbReference type="InterPro" id="IPR051050">
    <property type="entry name" value="Lipid_II_flippase_MurJ/MviN"/>
</dbReference>
<keyword evidence="5" id="KW-0573">Peptidoglycan synthesis</keyword>
<feature type="transmembrane region" description="Helical" evidence="10">
    <location>
        <begin position="338"/>
        <end position="360"/>
    </location>
</feature>
<accession>A0A2R4XMR3</accession>
<feature type="transmembrane region" description="Helical" evidence="10">
    <location>
        <begin position="215"/>
        <end position="235"/>
    </location>
</feature>
<evidence type="ECO:0000256" key="10">
    <source>
        <dbReference type="SAM" id="Phobius"/>
    </source>
</evidence>
<protein>
    <recommendedName>
        <fullName evidence="13">Virulence factor MviN</fullName>
    </recommendedName>
</protein>
<evidence type="ECO:0000256" key="4">
    <source>
        <dbReference type="ARBA" id="ARBA00022960"/>
    </source>
</evidence>
<dbReference type="EMBL" id="CP028901">
    <property type="protein sequence ID" value="AWB35009.1"/>
    <property type="molecule type" value="Genomic_DNA"/>
</dbReference>
<evidence type="ECO:0000256" key="9">
    <source>
        <dbReference type="ARBA" id="ARBA00061532"/>
    </source>
</evidence>
<evidence type="ECO:0000256" key="5">
    <source>
        <dbReference type="ARBA" id="ARBA00022984"/>
    </source>
</evidence>
<keyword evidence="6 10" id="KW-1133">Transmembrane helix</keyword>
<dbReference type="Proteomes" id="UP000244571">
    <property type="component" value="Chromosome"/>
</dbReference>
<keyword evidence="3 10" id="KW-0812">Transmembrane</keyword>
<feature type="transmembrane region" description="Helical" evidence="10">
    <location>
        <begin position="79"/>
        <end position="102"/>
    </location>
</feature>
<dbReference type="GO" id="GO:0005886">
    <property type="term" value="C:plasma membrane"/>
    <property type="evidence" value="ECO:0007669"/>
    <property type="project" value="UniProtKB-SubCell"/>
</dbReference>
<dbReference type="GO" id="GO:0008360">
    <property type="term" value="P:regulation of cell shape"/>
    <property type="evidence" value="ECO:0007669"/>
    <property type="project" value="UniProtKB-KW"/>
</dbReference>
<organism evidence="11 12">
    <name type="scientific">Orrella marina</name>
    <dbReference type="NCBI Taxonomy" id="2163011"/>
    <lineage>
        <taxon>Bacteria</taxon>
        <taxon>Pseudomonadati</taxon>
        <taxon>Pseudomonadota</taxon>
        <taxon>Betaproteobacteria</taxon>
        <taxon>Burkholderiales</taxon>
        <taxon>Alcaligenaceae</taxon>
        <taxon>Orrella</taxon>
    </lineage>
</organism>
<name>A0A2R4XMR3_9BURK</name>
<feature type="transmembrane region" description="Helical" evidence="10">
    <location>
        <begin position="367"/>
        <end position="386"/>
    </location>
</feature>
<keyword evidence="2" id="KW-1003">Cell membrane</keyword>
<dbReference type="GO" id="GO:0015648">
    <property type="term" value="F:lipid-linked peptidoglycan transporter activity"/>
    <property type="evidence" value="ECO:0007669"/>
    <property type="project" value="TreeGrafter"/>
</dbReference>
<evidence type="ECO:0000256" key="1">
    <source>
        <dbReference type="ARBA" id="ARBA00004651"/>
    </source>
</evidence>
<keyword evidence="4" id="KW-0133">Cell shape</keyword>
<sequence length="419" mass="45844">MLWVVFFVLLGSIARAGKEVAIAYRYGVSADVDAYLFVFNMVTWPVGVWFSVLTAVMIPLVARIRENAPDDLPRYRAEIAGFSLMVAVGLTVLAGYGLTYLFSGDLSGLDPQTRSIANDISHLMVLLIPLGLLISLYSAWMLSSGHHANTLMESVPSIVMVGALLIFSVADAMLLVWGTLAGFAFHLISLGLPLWRRSEIDFPRFSFQSSHWAAFWHGFGIMVVGQAIMSLVTIIDQFFAAHQGTGAVATLSYANRVLMLLLGVGAMAVSRATLPVFSRAIASGEKQVKQIAVHWIKLMLLLGVAASIVSWPLANWGISLLFERGAFSAEDTKDVARVFQFGLVQLPFYFAGLVLVSLMTSQRKYHFLFWSSVIGLTTKVFGNAVLSKAFGIEGIALATGLTYAVTFMFFLWALKTQEK</sequence>
<evidence type="ECO:0000313" key="11">
    <source>
        <dbReference type="EMBL" id="AWB35009.1"/>
    </source>
</evidence>
<evidence type="ECO:0000256" key="6">
    <source>
        <dbReference type="ARBA" id="ARBA00022989"/>
    </source>
</evidence>
<dbReference type="PANTHER" id="PTHR47019">
    <property type="entry name" value="LIPID II FLIPPASE MURJ"/>
    <property type="match status" value="1"/>
</dbReference>
<dbReference type="AlphaFoldDB" id="A0A2R4XMR3"/>
<keyword evidence="7 10" id="KW-0472">Membrane</keyword>
<dbReference type="GO" id="GO:0034204">
    <property type="term" value="P:lipid translocation"/>
    <property type="evidence" value="ECO:0007669"/>
    <property type="project" value="TreeGrafter"/>
</dbReference>
<evidence type="ECO:0000256" key="2">
    <source>
        <dbReference type="ARBA" id="ARBA00022475"/>
    </source>
</evidence>
<dbReference type="PANTHER" id="PTHR47019:SF1">
    <property type="entry name" value="LIPID II FLIPPASE MURJ"/>
    <property type="match status" value="1"/>
</dbReference>
<reference evidence="11 12" key="1">
    <citation type="submission" date="2018-04" db="EMBL/GenBank/DDBJ databases">
        <title>Bordetella sp. HZ20 isolated from seawater.</title>
        <authorList>
            <person name="Sun C."/>
        </authorList>
    </citation>
    <scope>NUCLEOTIDE SEQUENCE [LARGE SCALE GENOMIC DNA]</scope>
    <source>
        <strain evidence="11 12">HZ20</strain>
    </source>
</reference>
<keyword evidence="12" id="KW-1185">Reference proteome</keyword>
<gene>
    <name evidence="11" type="ORF">DBV39_16155</name>
</gene>
<evidence type="ECO:0000256" key="7">
    <source>
        <dbReference type="ARBA" id="ARBA00023136"/>
    </source>
</evidence>
<feature type="transmembrane region" description="Helical" evidence="10">
    <location>
        <begin position="255"/>
        <end position="277"/>
    </location>
</feature>
<comment type="similarity">
    <text evidence="9">Belongs to the MurJ/MviN family.</text>
</comment>
<feature type="transmembrane region" description="Helical" evidence="10">
    <location>
        <begin position="298"/>
        <end position="318"/>
    </location>
</feature>
<dbReference type="Pfam" id="PF03023">
    <property type="entry name" value="MurJ"/>
    <property type="match status" value="1"/>
</dbReference>
<evidence type="ECO:0000256" key="3">
    <source>
        <dbReference type="ARBA" id="ARBA00022692"/>
    </source>
</evidence>
<dbReference type="GO" id="GO:0009252">
    <property type="term" value="P:peptidoglycan biosynthetic process"/>
    <property type="evidence" value="ECO:0007669"/>
    <property type="project" value="UniProtKB-KW"/>
</dbReference>
<evidence type="ECO:0000313" key="12">
    <source>
        <dbReference type="Proteomes" id="UP000244571"/>
    </source>
</evidence>
<dbReference type="InterPro" id="IPR004268">
    <property type="entry name" value="MurJ"/>
</dbReference>
<evidence type="ECO:0000256" key="8">
    <source>
        <dbReference type="ARBA" id="ARBA00060041"/>
    </source>
</evidence>
<feature type="transmembrane region" description="Helical" evidence="10">
    <location>
        <begin position="122"/>
        <end position="142"/>
    </location>
</feature>